<evidence type="ECO:0000313" key="2">
    <source>
        <dbReference type="Proteomes" id="UP000515317"/>
    </source>
</evidence>
<evidence type="ECO:0000313" key="1">
    <source>
        <dbReference type="EMBL" id="BCJ90241.1"/>
    </source>
</evidence>
<proteinExistence type="predicted"/>
<dbReference type="RefSeq" id="WP_222876885.1">
    <property type="nucleotide sequence ID" value="NZ_AP023361.1"/>
</dbReference>
<dbReference type="Proteomes" id="UP000515317">
    <property type="component" value="Chromosome"/>
</dbReference>
<gene>
    <name evidence="1" type="ORF">IZ6_09760</name>
</gene>
<dbReference type="KEGG" id="tso:IZ6_09760"/>
<accession>A0A6S6QT61</accession>
<dbReference type="InterPro" id="IPR028082">
    <property type="entry name" value="Peripla_BP_I"/>
</dbReference>
<keyword evidence="2" id="KW-1185">Reference proteome</keyword>
<dbReference type="Gene3D" id="3.40.50.2300">
    <property type="match status" value="2"/>
</dbReference>
<dbReference type="EMBL" id="AP023361">
    <property type="protein sequence ID" value="BCJ90241.1"/>
    <property type="molecule type" value="Genomic_DNA"/>
</dbReference>
<name>A0A6S6QT61_9HYPH</name>
<dbReference type="SUPFAM" id="SSF53822">
    <property type="entry name" value="Periplasmic binding protein-like I"/>
    <property type="match status" value="1"/>
</dbReference>
<sequence length="383" mass="38419">MNAAAGEGAGLSGFRTAVCCPKAVLIAGFLAALLSGCKTSGTTGSIETEAPVVAQSTTPNIIGTGPVAIAIFTDSGNSPQLAVDHRDGAALAVNQLAKDQITLTVFDAGANGADIGAEVGAAMTAGSKLLIGPPSLAATPGWLKASAGKKPPAILLAAAPAKPVPGSFWLVSSEPDSAAEVATYAVNSGKKAVLLASAAPLAPADLAQVKAAIELAGGTVLGPVTVPGAAIDRNLAAQADAVVLFGSLPSALLTPLREAGLRTDAWVLGTSEWKPGTYIEGGYFAAIDQNGFGQIAGRFQTAYGRKLSADAAYAFDAVAVVAGIVRAKGIENIAAAELKSATGFTGATGLFRFHNNGRVQRRFSIYKVEALSPKLHDAAPDGF</sequence>
<protein>
    <submittedName>
        <fullName evidence="1">ABC transporter substrate-binding protein</fullName>
    </submittedName>
</protein>
<organism evidence="1 2">
    <name type="scientific">Terrihabitans soli</name>
    <dbReference type="NCBI Taxonomy" id="708113"/>
    <lineage>
        <taxon>Bacteria</taxon>
        <taxon>Pseudomonadati</taxon>
        <taxon>Pseudomonadota</taxon>
        <taxon>Alphaproteobacteria</taxon>
        <taxon>Hyphomicrobiales</taxon>
        <taxon>Terrihabitans</taxon>
    </lineage>
</organism>
<reference evidence="1 2" key="1">
    <citation type="submission" date="2020-08" db="EMBL/GenBank/DDBJ databases">
        <title>Genome sequence of Rhizobiales bacterium strain IZ6.</title>
        <authorList>
            <person name="Nakai R."/>
            <person name="Naganuma T."/>
        </authorList>
    </citation>
    <scope>NUCLEOTIDE SEQUENCE [LARGE SCALE GENOMIC DNA]</scope>
    <source>
        <strain evidence="1 2">IZ6</strain>
    </source>
</reference>
<dbReference type="AlphaFoldDB" id="A0A6S6QT61"/>